<keyword evidence="5" id="KW-1185">Reference proteome</keyword>
<dbReference type="STRING" id="34506.A0A090LFS9"/>
<dbReference type="GeneID" id="36379368"/>
<dbReference type="PANTHER" id="PTHR23509">
    <property type="entry name" value="PA-PL1 PHOSPHOLIPASE FAMILY"/>
    <property type="match status" value="1"/>
</dbReference>
<dbReference type="OrthoDB" id="431378at2759"/>
<dbReference type="OMA" id="TKARWPS"/>
<organism evidence="4">
    <name type="scientific">Strongyloides ratti</name>
    <name type="common">Parasitic roundworm</name>
    <dbReference type="NCBI Taxonomy" id="34506"/>
    <lineage>
        <taxon>Eukaryota</taxon>
        <taxon>Metazoa</taxon>
        <taxon>Ecdysozoa</taxon>
        <taxon>Nematoda</taxon>
        <taxon>Chromadorea</taxon>
        <taxon>Rhabditida</taxon>
        <taxon>Tylenchina</taxon>
        <taxon>Panagrolaimomorpha</taxon>
        <taxon>Strongyloidoidea</taxon>
        <taxon>Strongyloididae</taxon>
        <taxon>Strongyloides</taxon>
    </lineage>
</organism>
<reference evidence="4 5" key="1">
    <citation type="submission" date="2014-09" db="EMBL/GenBank/DDBJ databases">
        <authorList>
            <person name="Martin A.A."/>
        </authorList>
    </citation>
    <scope>NUCLEOTIDE SEQUENCE</scope>
    <source>
        <strain evidence="5">ED321</strain>
        <strain evidence="4">ED321 Heterogonic</strain>
    </source>
</reference>
<dbReference type="InterPro" id="IPR058055">
    <property type="entry name" value="PA-PLA1"/>
</dbReference>
<name>A0A090LFS9_STRRB</name>
<evidence type="ECO:0000259" key="3">
    <source>
        <dbReference type="PROSITE" id="PS51043"/>
    </source>
</evidence>
<dbReference type="SMART" id="SM01127">
    <property type="entry name" value="DDHD"/>
    <property type="match status" value="1"/>
</dbReference>
<feature type="region of interest" description="Disordered" evidence="2">
    <location>
        <begin position="526"/>
        <end position="581"/>
    </location>
</feature>
<proteinExistence type="inferred from homology"/>
<sequence length="684" mass="79635">MITEEKVSPILEKKNKKKKVSPLTIHEVRWFYKRSNETKWLPFKGYDSINIELHYRQMFGVPIEEEAQHLLEECSDSIDIIVMDGLYQLDSAFLKVYPIYWKDDDFDICRGIWFTTFDMQPINKDLAERIEKHHLQQFLDQTIPFGPVFSDKDTTKRPLLTSFETPTEEVRWNSVIDICLLYNSKTSKLLRYISWSKAIPLTRGYPDEALFEDGKPDFTDLILVVHGIGQKGYENLIAKNTNQLRELLTPIIDKQYTKCKKKMIMLPIEWRSHLVLDEDMSSHILLSKMSNLRETMNAVALDIMYYQSPLYRTEIVNGVIRQLNDVYRTFIKYNPKFKGNVSIFAHSLGSVISFDILSKWSPLHIYDEYVTNALMTKIESLEGSDRIRLCNYLDSRQTLFDSVQLEDILDEQEESLIFNVKTLFCVGSPLGIFLVMRGATPKTFEALNGKVERIINIYHPMDPVAYRLEPIFHENYKFVKPLKLFSYTDEKSHTSSYNFNLELMRDYQRKKLEKISRNQSPIVEIKPNPNDAFLEGYNSDESSSESSPTNSTNNVSKLKSQHEDVVESKKTGSWFSSNKNKGPKIEEKAIDALETLDTTGDLETLINIVPKDVKLKRRIDFQVQRSLMDKSYVGMLRAHFSYWTNPDVVSFIANIMLNDHNEGFGEVIEKEDIYHMNDISKEHS</sequence>
<evidence type="ECO:0000256" key="1">
    <source>
        <dbReference type="ARBA" id="ARBA00038464"/>
    </source>
</evidence>
<dbReference type="PROSITE" id="PS51043">
    <property type="entry name" value="DDHD"/>
    <property type="match status" value="1"/>
</dbReference>
<dbReference type="PANTHER" id="PTHR23509:SF48">
    <property type="entry name" value="INTRACELLULAR PHOSPHOLIPASE A1"/>
    <property type="match status" value="1"/>
</dbReference>
<dbReference type="GO" id="GO:0005737">
    <property type="term" value="C:cytoplasm"/>
    <property type="evidence" value="ECO:0007669"/>
    <property type="project" value="TreeGrafter"/>
</dbReference>
<dbReference type="eggNOG" id="KOG2308">
    <property type="taxonomic scope" value="Eukaryota"/>
</dbReference>
<dbReference type="InterPro" id="IPR057826">
    <property type="entry name" value="WWE_C20G8.02"/>
</dbReference>
<evidence type="ECO:0000313" key="4">
    <source>
        <dbReference type="EMBL" id="CEF67003.1"/>
    </source>
</evidence>
<dbReference type="InterPro" id="IPR004177">
    <property type="entry name" value="DDHD_dom"/>
</dbReference>
<dbReference type="AlphaFoldDB" id="A0A090LFS9"/>
<dbReference type="GO" id="GO:0046872">
    <property type="term" value="F:metal ion binding"/>
    <property type="evidence" value="ECO:0007669"/>
    <property type="project" value="InterPro"/>
</dbReference>
<evidence type="ECO:0000313" key="7">
    <source>
        <dbReference type="WormBase" id="SRAE_2000166800"/>
    </source>
</evidence>
<comment type="similarity">
    <text evidence="1">Belongs to the PA-PLA1 family.</text>
</comment>
<feature type="compositionally biased region" description="Polar residues" evidence="2">
    <location>
        <begin position="571"/>
        <end position="580"/>
    </location>
</feature>
<feature type="domain" description="DDHD" evidence="3">
    <location>
        <begin position="416"/>
        <end position="658"/>
    </location>
</feature>
<feature type="compositionally biased region" description="Low complexity" evidence="2">
    <location>
        <begin position="539"/>
        <end position="556"/>
    </location>
</feature>
<evidence type="ECO:0000313" key="5">
    <source>
        <dbReference type="Proteomes" id="UP000035682"/>
    </source>
</evidence>
<dbReference type="WormBase" id="SRAE_2000166800">
    <property type="protein sequence ID" value="SRP05343"/>
    <property type="gene ID" value="WBGene00261874"/>
</dbReference>
<evidence type="ECO:0000256" key="2">
    <source>
        <dbReference type="SAM" id="MobiDB-lite"/>
    </source>
</evidence>
<evidence type="ECO:0000313" key="6">
    <source>
        <dbReference type="WBParaSite" id="SRAE_2000166800.1"/>
    </source>
</evidence>
<dbReference type="WBParaSite" id="SRAE_2000166800.1">
    <property type="protein sequence ID" value="SRAE_2000166800.1"/>
    <property type="gene ID" value="WBGene00261874"/>
</dbReference>
<dbReference type="Proteomes" id="UP000035682">
    <property type="component" value="Unplaced"/>
</dbReference>
<dbReference type="CTD" id="36379368"/>
<gene>
    <name evidence="4 6 7" type="ORF">SRAE_2000166800</name>
</gene>
<dbReference type="Pfam" id="PF02862">
    <property type="entry name" value="DDHD"/>
    <property type="match status" value="1"/>
</dbReference>
<feature type="compositionally biased region" description="Basic and acidic residues" evidence="2">
    <location>
        <begin position="560"/>
        <end position="570"/>
    </location>
</feature>
<dbReference type="EMBL" id="LN609529">
    <property type="protein sequence ID" value="CEF67003.1"/>
    <property type="molecule type" value="Genomic_DNA"/>
</dbReference>
<dbReference type="GO" id="GO:0004620">
    <property type="term" value="F:phospholipase activity"/>
    <property type="evidence" value="ECO:0007669"/>
    <property type="project" value="TreeGrafter"/>
</dbReference>
<dbReference type="RefSeq" id="XP_024506203.1">
    <property type="nucleotide sequence ID" value="XM_024652647.1"/>
</dbReference>
<protein>
    <submittedName>
        <fullName evidence="4 6">Phospholipase DDHD1</fullName>
    </submittedName>
</protein>
<accession>A0A090LFS9</accession>
<dbReference type="Pfam" id="PF23463">
    <property type="entry name" value="WWE_2"/>
    <property type="match status" value="1"/>
</dbReference>
<reference evidence="6" key="2">
    <citation type="submission" date="2020-12" db="UniProtKB">
        <authorList>
            <consortium name="WormBaseParasite"/>
        </authorList>
    </citation>
    <scope>IDENTIFICATION</scope>
</reference>